<dbReference type="RefSeq" id="XP_008487043.1">
    <property type="nucleotide sequence ID" value="XM_008488821.3"/>
</dbReference>
<organism evidence="3 4">
    <name type="scientific">Diaphorina citri</name>
    <name type="common">Asian citrus psyllid</name>
    <dbReference type="NCBI Taxonomy" id="121845"/>
    <lineage>
        <taxon>Eukaryota</taxon>
        <taxon>Metazoa</taxon>
        <taxon>Ecdysozoa</taxon>
        <taxon>Arthropoda</taxon>
        <taxon>Hexapoda</taxon>
        <taxon>Insecta</taxon>
        <taxon>Pterygota</taxon>
        <taxon>Neoptera</taxon>
        <taxon>Paraneoptera</taxon>
        <taxon>Hemiptera</taxon>
        <taxon>Sternorrhyncha</taxon>
        <taxon>Psylloidea</taxon>
        <taxon>Psyllidae</taxon>
        <taxon>Diaphorininae</taxon>
        <taxon>Diaphorina</taxon>
    </lineage>
</organism>
<gene>
    <name evidence="4" type="primary">LOC103523802</name>
</gene>
<dbReference type="KEGG" id="dci:103523802"/>
<feature type="region of interest" description="Disordered" evidence="1">
    <location>
        <begin position="102"/>
        <end position="121"/>
    </location>
</feature>
<protein>
    <submittedName>
        <fullName evidence="4">Gamma-gliadin-like</fullName>
    </submittedName>
</protein>
<name>A0A1S3DT29_DIACI</name>
<keyword evidence="3" id="KW-1185">Reference proteome</keyword>
<feature type="non-terminal residue" evidence="4">
    <location>
        <position position="1"/>
    </location>
</feature>
<evidence type="ECO:0000256" key="1">
    <source>
        <dbReference type="SAM" id="MobiDB-lite"/>
    </source>
</evidence>
<proteinExistence type="predicted"/>
<evidence type="ECO:0000313" key="4">
    <source>
        <dbReference type="RefSeq" id="XP_008487043.1"/>
    </source>
</evidence>
<evidence type="ECO:0000313" key="3">
    <source>
        <dbReference type="Proteomes" id="UP000079169"/>
    </source>
</evidence>
<keyword evidence="2" id="KW-0732">Signal</keyword>
<feature type="signal peptide" evidence="2">
    <location>
        <begin position="1"/>
        <end position="19"/>
    </location>
</feature>
<dbReference type="PaxDb" id="121845-A0A1S3DT29"/>
<dbReference type="GeneID" id="103523802"/>
<dbReference type="AlphaFoldDB" id="A0A1S3DT29"/>
<feature type="compositionally biased region" description="Low complexity" evidence="1">
    <location>
        <begin position="194"/>
        <end position="242"/>
    </location>
</feature>
<dbReference type="Proteomes" id="UP000079169">
    <property type="component" value="Unplaced"/>
</dbReference>
<feature type="region of interest" description="Disordered" evidence="1">
    <location>
        <begin position="194"/>
        <end position="247"/>
    </location>
</feature>
<feature type="chain" id="PRO_5010335382" evidence="2">
    <location>
        <begin position="20"/>
        <end position="268"/>
    </location>
</feature>
<sequence>IQTLAHVLILAVISAEINGQAFYNEGLQQYFAQPEVIKPVQEESDDNPEPSRYYRAEPDAAQASLQFQPVQYDFQSPAFQQQHLQPQAYYQQQQLLPQVLYQQQAQPQPGQPQQPQAGQQLRSLQGFADPAFQQDYKYRMIYAAQENPTPPPQPAPITPLQQQAPLPFQFQPPQAQQLQFAPQEQQVQQPFIQPRPFSAQPQPFAAQPQQFASEPQQFAPQPQQFASQPQQFAPQPQPAQSPKLGVSYSSAGAVSKTSFTGLGASYSF</sequence>
<reference evidence="4" key="1">
    <citation type="submission" date="2025-08" db="UniProtKB">
        <authorList>
            <consortium name="RefSeq"/>
        </authorList>
    </citation>
    <scope>IDENTIFICATION</scope>
</reference>
<evidence type="ECO:0000256" key="2">
    <source>
        <dbReference type="SAM" id="SignalP"/>
    </source>
</evidence>
<accession>A0A1S3DT29</accession>